<dbReference type="GO" id="GO:0004386">
    <property type="term" value="F:helicase activity"/>
    <property type="evidence" value="ECO:0007669"/>
    <property type="project" value="UniProtKB-KW"/>
</dbReference>
<dbReference type="Pfam" id="PF04851">
    <property type="entry name" value="ResIII"/>
    <property type="match status" value="1"/>
</dbReference>
<reference evidence="3" key="1">
    <citation type="submission" date="2022-12" db="EMBL/GenBank/DDBJ databases">
        <title>Reference genome sequencing for broad-spectrum identification of bacterial and archaeal isolates by mass spectrometry.</title>
        <authorList>
            <person name="Sekiguchi Y."/>
            <person name="Tourlousse D.M."/>
        </authorList>
    </citation>
    <scope>NUCLEOTIDE SEQUENCE</scope>
    <source>
        <strain evidence="3">10succ1</strain>
    </source>
</reference>
<dbReference type="Pfam" id="PF13091">
    <property type="entry name" value="PLDc_2"/>
    <property type="match status" value="1"/>
</dbReference>
<dbReference type="SUPFAM" id="SSF52540">
    <property type="entry name" value="P-loop containing nucleoside triphosphate hydrolases"/>
    <property type="match status" value="1"/>
</dbReference>
<dbReference type="SUPFAM" id="SSF56024">
    <property type="entry name" value="Phospholipase D/nuclease"/>
    <property type="match status" value="1"/>
</dbReference>
<keyword evidence="3" id="KW-0067">ATP-binding</keyword>
<dbReference type="SMART" id="SM00490">
    <property type="entry name" value="HELICc"/>
    <property type="match status" value="1"/>
</dbReference>
<evidence type="ECO:0000259" key="1">
    <source>
        <dbReference type="PROSITE" id="PS51192"/>
    </source>
</evidence>
<dbReference type="Pfam" id="PF11907">
    <property type="entry name" value="DUF3427"/>
    <property type="match status" value="1"/>
</dbReference>
<dbReference type="SMART" id="SM00487">
    <property type="entry name" value="DEXDc"/>
    <property type="match status" value="1"/>
</dbReference>
<dbReference type="InterPro" id="IPR014001">
    <property type="entry name" value="Helicase_ATP-bd"/>
</dbReference>
<keyword evidence="3" id="KW-0547">Nucleotide-binding</keyword>
<keyword evidence="3" id="KW-0378">Hydrolase</keyword>
<dbReference type="GO" id="GO:0005829">
    <property type="term" value="C:cytosol"/>
    <property type="evidence" value="ECO:0007669"/>
    <property type="project" value="TreeGrafter"/>
</dbReference>
<dbReference type="Pfam" id="PF00271">
    <property type="entry name" value="Helicase_C"/>
    <property type="match status" value="1"/>
</dbReference>
<dbReference type="Proteomes" id="UP001144471">
    <property type="component" value="Unassembled WGS sequence"/>
</dbReference>
<keyword evidence="3" id="KW-0347">Helicase</keyword>
<name>A0A9W6GJU1_9FUSO</name>
<dbReference type="AlphaFoldDB" id="A0A9W6GJU1"/>
<proteinExistence type="predicted"/>
<evidence type="ECO:0000259" key="2">
    <source>
        <dbReference type="PROSITE" id="PS51194"/>
    </source>
</evidence>
<dbReference type="RefSeq" id="WP_281833957.1">
    <property type="nucleotide sequence ID" value="NZ_BSDY01000004.1"/>
</dbReference>
<dbReference type="InterPro" id="IPR021835">
    <property type="entry name" value="DUF3427"/>
</dbReference>
<accession>A0A9W6GJU1</accession>
<feature type="domain" description="Helicase C-terminal" evidence="2">
    <location>
        <begin position="505"/>
        <end position="654"/>
    </location>
</feature>
<dbReference type="CDD" id="cd18032">
    <property type="entry name" value="DEXHc_RE_I_III_res"/>
    <property type="match status" value="1"/>
</dbReference>
<dbReference type="GO" id="GO:0003677">
    <property type="term" value="F:DNA binding"/>
    <property type="evidence" value="ECO:0007669"/>
    <property type="project" value="InterPro"/>
</dbReference>
<dbReference type="InterPro" id="IPR058403">
    <property type="entry name" value="DUF8090"/>
</dbReference>
<dbReference type="PANTHER" id="PTHR47396">
    <property type="entry name" value="TYPE I RESTRICTION ENZYME ECOKI R PROTEIN"/>
    <property type="match status" value="1"/>
</dbReference>
<sequence length="1011" mass="117853">MHEELKRRRKEYDRGVEVKLPLEEYSRVLKREINRENNRKIDEYIRGGSYDKAVNFVEESRGIDLELPLRNIVAGEVEGEHRGIIEEDRLILNERLKNMSMLKSIKEELSTCDEFIFVVSFIRYSGLQLLISKLKELEKRGVRGRVLTSVYMNITEPKALRKLMEFSNIEVKIYNAHRDSFHTKAYIFKRDSGLGTAIVGSSNISHQALLCGEEWNIKVGESTGDVMEDSLKHFEKLWCSEEAIEVDEGIIERYEKFRDSFKESRDFTFDFLESRGSGNEIHPNSMQGEILERLEEMRKGGVVRALAIAATGTGKTYLSAFDVANFSPKRLLFLAHREELLRGAMATYERFFPREEMGYLTGNEKSYDSRYVFATVQTLSKNESLERYSREHFDYIVVDEFHHSAAESYMKIIDHFKPEFLLGLTATPERMDGKDILEICDYNVAGEIRLKEALSRELLVPFHYFGIADDTTDYTEIPEKNGHLVEKVLSEKLSINTRVEFILSKIDEYLYDGKDMCALSFCVDKNHARYMSEEFRSRGVRSEVILADTSLKERARILKDLRENRIEIVFTVDIFNEGIDIPQVNLLLFLRPTESSTIFIQQLGRGLRKHGNKSYVTILDFIGNYSKSFVGATAITRELGESQEGIRKNIEEGFGGLPGSSYIEFDRICQRRILDKIGSIKYTSKNYLKERYLEVRAKYDRPLQPMDFLYEGDTFERLVASFGSFCLAKKAAGDLSQGEMVEERRALELLERLDSMMPIKRPHETLILKEALLKGRECIEIEDIVEIIGRGRRGIQEQRIERAFKELAEEYKKQDWSFGRVEDGFIADEEVMEILEDKQIYKMVENRLEYALHRYEREFDLQDGGLEVHREYSRLELQILLDSQVPKGSWRAGYAVAHDEICLFITMEKDRDTEEHLLYDNYFDDQEIVQWISQNKTSHSSKVGEMFVKHSEQGRRVHIFIRRSREGQGITRNFIYLGEADYHTSYGDKPMYIKWRLHKKVPDKIFLDLTS</sequence>
<evidence type="ECO:0000313" key="4">
    <source>
        <dbReference type="Proteomes" id="UP001144471"/>
    </source>
</evidence>
<dbReference type="PROSITE" id="PS51192">
    <property type="entry name" value="HELICASE_ATP_BIND_1"/>
    <property type="match status" value="1"/>
</dbReference>
<dbReference type="InterPro" id="IPR001650">
    <property type="entry name" value="Helicase_C-like"/>
</dbReference>
<feature type="domain" description="Helicase ATP-binding" evidence="1">
    <location>
        <begin position="296"/>
        <end position="446"/>
    </location>
</feature>
<gene>
    <name evidence="3" type="ORF">PM10SUCC1_09790</name>
</gene>
<dbReference type="GO" id="GO:0016787">
    <property type="term" value="F:hydrolase activity"/>
    <property type="evidence" value="ECO:0007669"/>
    <property type="project" value="InterPro"/>
</dbReference>
<dbReference type="EMBL" id="BSDY01000004">
    <property type="protein sequence ID" value="GLI55465.1"/>
    <property type="molecule type" value="Genomic_DNA"/>
</dbReference>
<dbReference type="PANTHER" id="PTHR47396:SF1">
    <property type="entry name" value="ATP-DEPENDENT HELICASE IRC3-RELATED"/>
    <property type="match status" value="1"/>
</dbReference>
<dbReference type="GO" id="GO:0005524">
    <property type="term" value="F:ATP binding"/>
    <property type="evidence" value="ECO:0007669"/>
    <property type="project" value="InterPro"/>
</dbReference>
<dbReference type="InterPro" id="IPR025202">
    <property type="entry name" value="PLD-like_dom"/>
</dbReference>
<dbReference type="PROSITE" id="PS51194">
    <property type="entry name" value="HELICASE_CTER"/>
    <property type="match status" value="1"/>
</dbReference>
<organism evidence="3 4">
    <name type="scientific">Propionigenium maris DSM 9537</name>
    <dbReference type="NCBI Taxonomy" id="1123000"/>
    <lineage>
        <taxon>Bacteria</taxon>
        <taxon>Fusobacteriati</taxon>
        <taxon>Fusobacteriota</taxon>
        <taxon>Fusobacteriia</taxon>
        <taxon>Fusobacteriales</taxon>
        <taxon>Fusobacteriaceae</taxon>
        <taxon>Propionigenium</taxon>
    </lineage>
</organism>
<dbReference type="Pfam" id="PF26350">
    <property type="entry name" value="DUF8090"/>
    <property type="match status" value="1"/>
</dbReference>
<comment type="caution">
    <text evidence="3">The sequence shown here is derived from an EMBL/GenBank/DDBJ whole genome shotgun (WGS) entry which is preliminary data.</text>
</comment>
<dbReference type="Gene3D" id="3.40.50.300">
    <property type="entry name" value="P-loop containing nucleotide triphosphate hydrolases"/>
    <property type="match status" value="2"/>
</dbReference>
<dbReference type="CDD" id="cd18799">
    <property type="entry name" value="SF2_C_EcoAI-like"/>
    <property type="match status" value="1"/>
</dbReference>
<dbReference type="InterPro" id="IPR006935">
    <property type="entry name" value="Helicase/UvrB_N"/>
</dbReference>
<evidence type="ECO:0000313" key="3">
    <source>
        <dbReference type="EMBL" id="GLI55465.1"/>
    </source>
</evidence>
<protein>
    <submittedName>
        <fullName evidence="3">DNA repair helicase</fullName>
    </submittedName>
</protein>
<dbReference type="InterPro" id="IPR027417">
    <property type="entry name" value="P-loop_NTPase"/>
</dbReference>
<dbReference type="Gene3D" id="3.30.870.10">
    <property type="entry name" value="Endonuclease Chain A"/>
    <property type="match status" value="1"/>
</dbReference>
<dbReference type="InterPro" id="IPR050742">
    <property type="entry name" value="Helicase_Restrict-Modif_Enz"/>
</dbReference>
<keyword evidence="4" id="KW-1185">Reference proteome</keyword>